<name>A0AA86TM69_9EUKA</name>
<gene>
    <name evidence="1" type="ORF">HINF_LOCUS10469</name>
    <name evidence="2" type="ORF">HINF_LOCUS58601</name>
</gene>
<dbReference type="Proteomes" id="UP001642409">
    <property type="component" value="Unassembled WGS sequence"/>
</dbReference>
<evidence type="ECO:0000313" key="3">
    <source>
        <dbReference type="Proteomes" id="UP001642409"/>
    </source>
</evidence>
<accession>A0AA86TM69</accession>
<sequence length="321" mass="34931">MKYSFSTSLISYVSARVERTVFMLQLVVIQSFFKYLNRALVPTSQRQRVHVSDILNIIYLPCTQSQKQGTHENIILNCSYMRLCQGVSGACYCDRQLGFAPEADQCENCWSISQQALPNGCQPCAATEVFSPSSKTCVCDSSLGYTGVSGGCYCNFGIGLTQIIDNNGVKSCGCNQNTGHVLDASSSSLSCKCDSSTGHSGQPGACFCNKQTGNFWYPGNCQCNYNLQFVGSPGSCMNCSSLNARASQFNGKDFCQCNNDSGYGSPDTNGKCKLCLISNSIIQIDNDWQYQCIACAATEKVVNNMCVCTSQRISRININKN</sequence>
<organism evidence="1">
    <name type="scientific">Hexamita inflata</name>
    <dbReference type="NCBI Taxonomy" id="28002"/>
    <lineage>
        <taxon>Eukaryota</taxon>
        <taxon>Metamonada</taxon>
        <taxon>Diplomonadida</taxon>
        <taxon>Hexamitidae</taxon>
        <taxon>Hexamitinae</taxon>
        <taxon>Hexamita</taxon>
    </lineage>
</organism>
<reference evidence="2 3" key="2">
    <citation type="submission" date="2024-07" db="EMBL/GenBank/DDBJ databases">
        <authorList>
            <person name="Akdeniz Z."/>
        </authorList>
    </citation>
    <scope>NUCLEOTIDE SEQUENCE [LARGE SCALE GENOMIC DNA]</scope>
</reference>
<proteinExistence type="predicted"/>
<dbReference type="AlphaFoldDB" id="A0AA86TM69"/>
<evidence type="ECO:0000313" key="2">
    <source>
        <dbReference type="EMBL" id="CAL6077807.1"/>
    </source>
</evidence>
<reference evidence="1" key="1">
    <citation type="submission" date="2023-06" db="EMBL/GenBank/DDBJ databases">
        <authorList>
            <person name="Kurt Z."/>
        </authorList>
    </citation>
    <scope>NUCLEOTIDE SEQUENCE</scope>
</reference>
<keyword evidence="3" id="KW-1185">Reference proteome</keyword>
<dbReference type="EMBL" id="CAXDID020000330">
    <property type="protein sequence ID" value="CAL6077807.1"/>
    <property type="molecule type" value="Genomic_DNA"/>
</dbReference>
<comment type="caution">
    <text evidence="1">The sequence shown here is derived from an EMBL/GenBank/DDBJ whole genome shotgun (WGS) entry which is preliminary data.</text>
</comment>
<evidence type="ECO:0000313" key="1">
    <source>
        <dbReference type="EMBL" id="CAI9922824.1"/>
    </source>
</evidence>
<protein>
    <submittedName>
        <fullName evidence="2">Hypothetical_protein</fullName>
    </submittedName>
</protein>
<dbReference type="EMBL" id="CATOUU010000263">
    <property type="protein sequence ID" value="CAI9922824.1"/>
    <property type="molecule type" value="Genomic_DNA"/>
</dbReference>